<reference evidence="6 7" key="1">
    <citation type="submission" date="2017-02" db="EMBL/GenBank/DDBJ databases">
        <authorList>
            <person name="Peterson S.W."/>
        </authorList>
    </citation>
    <scope>NUCLEOTIDE SEQUENCE [LARGE SCALE GENOMIC DNA]</scope>
    <source>
        <strain evidence="6 7">DSM 22335</strain>
    </source>
</reference>
<dbReference type="Pfam" id="PF14905">
    <property type="entry name" value="OMP_b-brl_3"/>
    <property type="match status" value="1"/>
</dbReference>
<dbReference type="RefSeq" id="WP_078830795.1">
    <property type="nucleotide sequence ID" value="NZ_FUWH01000003.1"/>
</dbReference>
<organism evidence="6 7">
    <name type="scientific">Sediminibacterium ginsengisoli</name>
    <dbReference type="NCBI Taxonomy" id="413434"/>
    <lineage>
        <taxon>Bacteria</taxon>
        <taxon>Pseudomonadati</taxon>
        <taxon>Bacteroidota</taxon>
        <taxon>Chitinophagia</taxon>
        <taxon>Chitinophagales</taxon>
        <taxon>Chitinophagaceae</taxon>
        <taxon>Sediminibacterium</taxon>
    </lineage>
</organism>
<keyword evidence="3" id="KW-0998">Cell outer membrane</keyword>
<evidence type="ECO:0000259" key="5">
    <source>
        <dbReference type="Pfam" id="PF14905"/>
    </source>
</evidence>
<evidence type="ECO:0000256" key="2">
    <source>
        <dbReference type="ARBA" id="ARBA00023136"/>
    </source>
</evidence>
<dbReference type="OrthoDB" id="905812at2"/>
<dbReference type="Pfam" id="PF13620">
    <property type="entry name" value="CarboxypepD_reg"/>
    <property type="match status" value="1"/>
</dbReference>
<evidence type="ECO:0000313" key="7">
    <source>
        <dbReference type="Proteomes" id="UP000190888"/>
    </source>
</evidence>
<dbReference type="SUPFAM" id="SSF56935">
    <property type="entry name" value="Porins"/>
    <property type="match status" value="1"/>
</dbReference>
<name>A0A1T4MCZ5_9BACT</name>
<feature type="chain" id="PRO_5012210954" evidence="4">
    <location>
        <begin position="20"/>
        <end position="797"/>
    </location>
</feature>
<evidence type="ECO:0000313" key="6">
    <source>
        <dbReference type="EMBL" id="SJZ64751.1"/>
    </source>
</evidence>
<accession>A0A1T4MCZ5</accession>
<keyword evidence="2" id="KW-0472">Membrane</keyword>
<evidence type="ECO:0000256" key="3">
    <source>
        <dbReference type="ARBA" id="ARBA00023237"/>
    </source>
</evidence>
<dbReference type="InterPro" id="IPR041700">
    <property type="entry name" value="OMP_b-brl_3"/>
</dbReference>
<feature type="domain" description="Outer membrane protein beta-barrel" evidence="5">
    <location>
        <begin position="368"/>
        <end position="769"/>
    </location>
</feature>
<dbReference type="GO" id="GO:0009279">
    <property type="term" value="C:cell outer membrane"/>
    <property type="evidence" value="ECO:0007669"/>
    <property type="project" value="UniProtKB-SubCell"/>
</dbReference>
<feature type="signal peptide" evidence="4">
    <location>
        <begin position="1"/>
        <end position="19"/>
    </location>
</feature>
<sequence>MNLILTAIASLLFFLGASAQQLSGSVSDQLSKAPLPNASVQLTNAKDSTLVLRTTTDTKGRFSFRVAADNRYNLKVEYTGYQTLTQNGILPGTPLTLAMQLENKQLQGVTVSATAQKPFITMAADKMTLNVANSPIAAGGNAYDVILRAPGLTEQNNSLNLNGKSVNVLIDGRPANLTGEQLKTMLSNMPAAGISKVEVMSNPSARYDAQGASIINIILAKNQNFGVNGTFTQGVGIGNYLRGNSGLSLNYRNRNVNVYGSYDYMHIKQKSQINSSRFLSASSHIETEETEIRNRNNHAYKLGLDYDISKRSSAGILVKGFTNYQDRDVTNRAVIDQLSLPDSSSVVRTSGKARFFNPSVNVYFKTTLDSAGKKELSLNADYFNYNKRWSDDFNTRYYDGTGTEYQVPFILMNNSPANNNITTFTADYSETSRFGKWEAGVKTAFTKTDNDVLWQQLENNTWKTDAGKTNHFIFRENIGAAYVTLAKTIKKLSLQAGLRLEHTESEGFSVTLNQVNKNNYTNLFPNLSLMYMQSTKQQFGISYRKSIQRFGFDYVNPFVVYQNQYAYSQGNPNIQPMIMHSIELSHSYNYKLFSKLSYTRINNVLGPVYRQDPVNKVVISSYGNLNTADVFSGTVTSMKSFFKGRWSSVTTAGAFYARYNTTTGGSEQNAKVTAIVSSNNTVLLPGKIKAEVNIMYLSPIASGVYQQKSLYFVNTGFSKNILQSKGTLALNISDIFNTQRARNDVMSNGVNMSSTVKPDTRVANLVFTYRFGNNKVKAAKVRKTSNEDEKTRVGAGS</sequence>
<protein>
    <submittedName>
        <fullName evidence="6">Outer membrane receptor proteins, mostly Fe transport</fullName>
    </submittedName>
</protein>
<dbReference type="Gene3D" id="2.60.40.1120">
    <property type="entry name" value="Carboxypeptidase-like, regulatory domain"/>
    <property type="match status" value="1"/>
</dbReference>
<dbReference type="EMBL" id="FUWH01000003">
    <property type="protein sequence ID" value="SJZ64751.1"/>
    <property type="molecule type" value="Genomic_DNA"/>
</dbReference>
<comment type="subcellular location">
    <subcellularLocation>
        <location evidence="1">Cell outer membrane</location>
    </subcellularLocation>
</comment>
<evidence type="ECO:0000256" key="4">
    <source>
        <dbReference type="SAM" id="SignalP"/>
    </source>
</evidence>
<dbReference type="InterPro" id="IPR008969">
    <property type="entry name" value="CarboxyPept-like_regulatory"/>
</dbReference>
<dbReference type="AlphaFoldDB" id="A0A1T4MCZ5"/>
<keyword evidence="4" id="KW-0732">Signal</keyword>
<dbReference type="SUPFAM" id="SSF49464">
    <property type="entry name" value="Carboxypeptidase regulatory domain-like"/>
    <property type="match status" value="1"/>
</dbReference>
<gene>
    <name evidence="6" type="ORF">SAMN04488132_103317</name>
</gene>
<dbReference type="Proteomes" id="UP000190888">
    <property type="component" value="Unassembled WGS sequence"/>
</dbReference>
<keyword evidence="6" id="KW-0675">Receptor</keyword>
<proteinExistence type="predicted"/>
<dbReference type="InterPro" id="IPR036942">
    <property type="entry name" value="Beta-barrel_TonB_sf"/>
</dbReference>
<dbReference type="STRING" id="413434.SAMN04488132_103317"/>
<keyword evidence="7" id="KW-1185">Reference proteome</keyword>
<evidence type="ECO:0000256" key="1">
    <source>
        <dbReference type="ARBA" id="ARBA00004442"/>
    </source>
</evidence>
<dbReference type="Gene3D" id="2.40.170.20">
    <property type="entry name" value="TonB-dependent receptor, beta-barrel domain"/>
    <property type="match status" value="1"/>
</dbReference>